<accession>A0ABZ1B9H4</accession>
<dbReference type="EMBL" id="CP141261">
    <property type="protein sequence ID" value="WRL66608.1"/>
    <property type="molecule type" value="Genomic_DNA"/>
</dbReference>
<proteinExistence type="predicted"/>
<keyword evidence="2" id="KW-1185">Reference proteome</keyword>
<reference evidence="1 2" key="1">
    <citation type="submission" date="2023-12" db="EMBL/GenBank/DDBJ databases">
        <title>Blastococcus brunescens sp. nov., an actonobacterium isolated from sandstone collected in sahara desert.</title>
        <authorList>
            <person name="Gtari M."/>
            <person name="Ghodhbane F."/>
        </authorList>
    </citation>
    <scope>NUCLEOTIDE SEQUENCE [LARGE SCALE GENOMIC DNA]</scope>
    <source>
        <strain evidence="1 2">BMG 8361</strain>
    </source>
</reference>
<evidence type="ECO:0000313" key="2">
    <source>
        <dbReference type="Proteomes" id="UP001324287"/>
    </source>
</evidence>
<dbReference type="Proteomes" id="UP001324287">
    <property type="component" value="Chromosome"/>
</dbReference>
<evidence type="ECO:0000313" key="1">
    <source>
        <dbReference type="EMBL" id="WRL66608.1"/>
    </source>
</evidence>
<gene>
    <name evidence="1" type="ORF">U6N30_15135</name>
</gene>
<sequence>MLTIWIQSGSVPAFAVVRRVKRMPVFCWRWAIASVTRCGFGRPASTA</sequence>
<organism evidence="1 2">
    <name type="scientific">Blastococcus brunescens</name>
    <dbReference type="NCBI Taxonomy" id="1564165"/>
    <lineage>
        <taxon>Bacteria</taxon>
        <taxon>Bacillati</taxon>
        <taxon>Actinomycetota</taxon>
        <taxon>Actinomycetes</taxon>
        <taxon>Geodermatophilales</taxon>
        <taxon>Geodermatophilaceae</taxon>
        <taxon>Blastococcus</taxon>
    </lineage>
</organism>
<protein>
    <submittedName>
        <fullName evidence="1">Uncharacterized protein</fullName>
    </submittedName>
</protein>
<name>A0ABZ1B9H4_9ACTN</name>